<dbReference type="AlphaFoldDB" id="A0A3S2VQ50"/>
<dbReference type="Pfam" id="PF13409">
    <property type="entry name" value="GST_N_2"/>
    <property type="match status" value="1"/>
</dbReference>
<dbReference type="InterPro" id="IPR004045">
    <property type="entry name" value="Glutathione_S-Trfase_N"/>
</dbReference>
<feature type="active site" description="Proton donor/acceptor" evidence="1">
    <location>
        <position position="191"/>
    </location>
</feature>
<accession>A0A3S2VQ50</accession>
<feature type="binding site" evidence="2">
    <location>
        <position position="96"/>
    </location>
    <ligand>
        <name>glutathione</name>
        <dbReference type="ChEBI" id="CHEBI:57925"/>
    </ligand>
</feature>
<keyword evidence="6" id="KW-1185">Reference proteome</keyword>
<protein>
    <submittedName>
        <fullName evidence="5">Glutathione S-transferase family protein</fullName>
    </submittedName>
</protein>
<dbReference type="InterPro" id="IPR010987">
    <property type="entry name" value="Glutathione-S-Trfase_C-like"/>
</dbReference>
<gene>
    <name evidence="5" type="ORF">EOE48_12100</name>
</gene>
<keyword evidence="5" id="KW-0808">Transferase</keyword>
<dbReference type="InterPro" id="IPR016639">
    <property type="entry name" value="GST_Omega/GSH"/>
</dbReference>
<evidence type="ECO:0000256" key="1">
    <source>
        <dbReference type="PIRSR" id="PIRSR015753-1"/>
    </source>
</evidence>
<dbReference type="Pfam" id="PF13410">
    <property type="entry name" value="GST_C_2"/>
    <property type="match status" value="1"/>
</dbReference>
<dbReference type="SUPFAM" id="SSF47616">
    <property type="entry name" value="GST C-terminal domain-like"/>
    <property type="match status" value="1"/>
</dbReference>
<evidence type="ECO:0000256" key="2">
    <source>
        <dbReference type="PIRSR" id="PIRSR015753-2"/>
    </source>
</evidence>
<dbReference type="CDD" id="cd03190">
    <property type="entry name" value="GST_C_Omega_like"/>
    <property type="match status" value="1"/>
</dbReference>
<dbReference type="Gene3D" id="1.20.1050.10">
    <property type="match status" value="1"/>
</dbReference>
<dbReference type="SFLD" id="SFLDG01148">
    <property type="entry name" value="Xi_(cytGST)"/>
    <property type="match status" value="1"/>
</dbReference>
<organism evidence="5 6">
    <name type="scientific">Methylobacterium oryzihabitans</name>
    <dbReference type="NCBI Taxonomy" id="2499852"/>
    <lineage>
        <taxon>Bacteria</taxon>
        <taxon>Pseudomonadati</taxon>
        <taxon>Pseudomonadota</taxon>
        <taxon>Alphaproteobacteria</taxon>
        <taxon>Hyphomicrobiales</taxon>
        <taxon>Methylobacteriaceae</taxon>
        <taxon>Methylobacterium</taxon>
    </lineage>
</organism>
<dbReference type="GO" id="GO:0004364">
    <property type="term" value="F:glutathione transferase activity"/>
    <property type="evidence" value="ECO:0007669"/>
    <property type="project" value="InterPro"/>
</dbReference>
<feature type="active site" description="Nucleophile" evidence="1">
    <location>
        <position position="63"/>
    </location>
</feature>
<dbReference type="PROSITE" id="PS50405">
    <property type="entry name" value="GST_CTER"/>
    <property type="match status" value="1"/>
</dbReference>
<feature type="binding site" evidence="2">
    <location>
        <begin position="147"/>
        <end position="148"/>
    </location>
    <ligand>
        <name>glutathione</name>
        <dbReference type="ChEBI" id="CHEBI:57925"/>
    </ligand>
</feature>
<evidence type="ECO:0000313" key="6">
    <source>
        <dbReference type="Proteomes" id="UP000286997"/>
    </source>
</evidence>
<evidence type="ECO:0000256" key="3">
    <source>
        <dbReference type="PIRSR" id="PIRSR015753-3"/>
    </source>
</evidence>
<evidence type="ECO:0000313" key="5">
    <source>
        <dbReference type="EMBL" id="RVU18125.1"/>
    </source>
</evidence>
<dbReference type="InterPro" id="IPR040079">
    <property type="entry name" value="Glutathione_S-Trfase"/>
</dbReference>
<dbReference type="SFLD" id="SFLDS00019">
    <property type="entry name" value="Glutathione_Transferase_(cytos"/>
    <property type="match status" value="1"/>
</dbReference>
<feature type="domain" description="GST C-terminal" evidence="4">
    <location>
        <begin position="168"/>
        <end position="295"/>
    </location>
</feature>
<dbReference type="EMBL" id="SACP01000010">
    <property type="protein sequence ID" value="RVU18125.1"/>
    <property type="molecule type" value="Genomic_DNA"/>
</dbReference>
<evidence type="ECO:0000259" key="4">
    <source>
        <dbReference type="PROSITE" id="PS50405"/>
    </source>
</evidence>
<feature type="binding site" evidence="2">
    <location>
        <begin position="129"/>
        <end position="132"/>
    </location>
    <ligand>
        <name>glutathione</name>
        <dbReference type="ChEBI" id="CHEBI:57925"/>
    </ligand>
</feature>
<name>A0A3S2VQ50_9HYPH</name>
<dbReference type="PIRSF" id="PIRSF015753">
    <property type="entry name" value="GST"/>
    <property type="match status" value="1"/>
</dbReference>
<dbReference type="SFLD" id="SFLDG01206">
    <property type="entry name" value="Xi.1"/>
    <property type="match status" value="1"/>
</dbReference>
<dbReference type="InterPro" id="IPR036282">
    <property type="entry name" value="Glutathione-S-Trfase_C_sf"/>
</dbReference>
<dbReference type="GO" id="GO:0005737">
    <property type="term" value="C:cytoplasm"/>
    <property type="evidence" value="ECO:0007669"/>
    <property type="project" value="TreeGrafter"/>
</dbReference>
<dbReference type="Gene3D" id="3.40.30.10">
    <property type="entry name" value="Glutaredoxin"/>
    <property type="match status" value="1"/>
</dbReference>
<dbReference type="FunFam" id="3.40.30.10:FF:000058">
    <property type="entry name" value="Glutathione S-transferase, omega"/>
    <property type="match status" value="1"/>
</dbReference>
<proteinExistence type="predicted"/>
<dbReference type="SUPFAM" id="SSF52833">
    <property type="entry name" value="Thioredoxin-like"/>
    <property type="match status" value="1"/>
</dbReference>
<dbReference type="InterPro" id="IPR047047">
    <property type="entry name" value="GST_Omega-like_C"/>
</dbReference>
<dbReference type="OrthoDB" id="9769158at2"/>
<feature type="site" description="Lowers pKa of active site Cys" evidence="3">
    <location>
        <position position="292"/>
    </location>
</feature>
<feature type="site" description="Lowers pKa of active site Cys" evidence="3">
    <location>
        <position position="249"/>
    </location>
</feature>
<sequence>MGLLVDGVWQDTWYDTKQTGGRFVRKDSAYRNWITRDGSPGPSGEGGFPAEAGRYHLYVSLACPWAHRTLIVRALKGLDEAISVSVVDPHMGEEGWVFGDSPGATPDPIHGARRLYEVYLAADPHYTGRVTVPVLWDKVRGTIVSNESAEIVRMLNAAFPDTGPDLYPDDLRDGIDALNARVYDRVNNGVYKAGFATAQAAYEEACTALFEELDALDARLDAGRYLFGDRLTEADIRLFTTLVRFDPVYVGHFKCNRQRIADYPNLAPYLRDLYQTPGIAQTVDLTHIKRHYYESHPTINPTGIVPLGPALDYDAPHGRAERFGG</sequence>
<comment type="caution">
    <text evidence="5">The sequence shown here is derived from an EMBL/GenBank/DDBJ whole genome shotgun (WGS) entry which is preliminary data.</text>
</comment>
<dbReference type="PANTHER" id="PTHR32419">
    <property type="entry name" value="GLUTATHIONYL-HYDROQUINONE REDUCTASE"/>
    <property type="match status" value="1"/>
</dbReference>
<dbReference type="PANTHER" id="PTHR32419:SF6">
    <property type="entry name" value="GLUTATHIONE S-TRANSFERASE OMEGA-LIKE 1-RELATED"/>
    <property type="match status" value="1"/>
</dbReference>
<dbReference type="RefSeq" id="WP_127729275.1">
    <property type="nucleotide sequence ID" value="NZ_SACP01000010.1"/>
</dbReference>
<dbReference type="Proteomes" id="UP000286997">
    <property type="component" value="Unassembled WGS sequence"/>
</dbReference>
<dbReference type="InterPro" id="IPR036249">
    <property type="entry name" value="Thioredoxin-like_sf"/>
</dbReference>
<reference evidence="5 6" key="1">
    <citation type="submission" date="2019-01" db="EMBL/GenBank/DDBJ databases">
        <authorList>
            <person name="Chen W.-M."/>
        </authorList>
    </citation>
    <scope>NUCLEOTIDE SEQUENCE [LARGE SCALE GENOMIC DNA]</scope>
    <source>
        <strain evidence="5 6">TER-1</strain>
    </source>
</reference>